<keyword evidence="4 6" id="KW-1133">Transmembrane helix</keyword>
<name>A0A2T0TJZ9_9PSEU</name>
<evidence type="ECO:0000256" key="4">
    <source>
        <dbReference type="ARBA" id="ARBA00022989"/>
    </source>
</evidence>
<evidence type="ECO:0000256" key="3">
    <source>
        <dbReference type="ARBA" id="ARBA00022692"/>
    </source>
</evidence>
<feature type="transmembrane region" description="Helical" evidence="6">
    <location>
        <begin position="27"/>
        <end position="48"/>
    </location>
</feature>
<evidence type="ECO:0000256" key="2">
    <source>
        <dbReference type="ARBA" id="ARBA00022475"/>
    </source>
</evidence>
<keyword evidence="2" id="KW-1003">Cell membrane</keyword>
<keyword evidence="8" id="KW-1185">Reference proteome</keyword>
<feature type="transmembrane region" description="Helical" evidence="6">
    <location>
        <begin position="277"/>
        <end position="295"/>
    </location>
</feature>
<feature type="transmembrane region" description="Helical" evidence="6">
    <location>
        <begin position="103"/>
        <end position="126"/>
    </location>
</feature>
<comment type="caution">
    <text evidence="7">The sequence shown here is derived from an EMBL/GenBank/DDBJ whole genome shotgun (WGS) entry which is preliminary data.</text>
</comment>
<dbReference type="Proteomes" id="UP000239494">
    <property type="component" value="Unassembled WGS sequence"/>
</dbReference>
<evidence type="ECO:0000256" key="5">
    <source>
        <dbReference type="ARBA" id="ARBA00023136"/>
    </source>
</evidence>
<dbReference type="InterPro" id="IPR022791">
    <property type="entry name" value="L-PG_synthase/AglD"/>
</dbReference>
<keyword evidence="3 6" id="KW-0812">Transmembrane</keyword>
<organism evidence="7 8">
    <name type="scientific">Umezawaea tangerina</name>
    <dbReference type="NCBI Taxonomy" id="84725"/>
    <lineage>
        <taxon>Bacteria</taxon>
        <taxon>Bacillati</taxon>
        <taxon>Actinomycetota</taxon>
        <taxon>Actinomycetes</taxon>
        <taxon>Pseudonocardiales</taxon>
        <taxon>Pseudonocardiaceae</taxon>
        <taxon>Umezawaea</taxon>
    </lineage>
</organism>
<protein>
    <recommendedName>
        <fullName evidence="9">Lysylphosphatidylglycerol synthase-like protein</fullName>
    </recommendedName>
</protein>
<evidence type="ECO:0000256" key="1">
    <source>
        <dbReference type="ARBA" id="ARBA00004651"/>
    </source>
</evidence>
<evidence type="ECO:0000256" key="6">
    <source>
        <dbReference type="SAM" id="Phobius"/>
    </source>
</evidence>
<feature type="transmembrane region" description="Helical" evidence="6">
    <location>
        <begin position="247"/>
        <end position="268"/>
    </location>
</feature>
<gene>
    <name evidence="7" type="ORF">CLV43_101306</name>
</gene>
<evidence type="ECO:0000313" key="8">
    <source>
        <dbReference type="Proteomes" id="UP000239494"/>
    </source>
</evidence>
<feature type="transmembrane region" description="Helical" evidence="6">
    <location>
        <begin position="213"/>
        <end position="235"/>
    </location>
</feature>
<keyword evidence="5 6" id="KW-0472">Membrane</keyword>
<accession>A0A2T0TJZ9</accession>
<dbReference type="GO" id="GO:0005886">
    <property type="term" value="C:plasma membrane"/>
    <property type="evidence" value="ECO:0007669"/>
    <property type="project" value="UniProtKB-SubCell"/>
</dbReference>
<dbReference type="Pfam" id="PF03706">
    <property type="entry name" value="LPG_synthase_TM"/>
    <property type="match status" value="1"/>
</dbReference>
<evidence type="ECO:0008006" key="9">
    <source>
        <dbReference type="Google" id="ProtNLM"/>
    </source>
</evidence>
<dbReference type="EMBL" id="PVTF01000001">
    <property type="protein sequence ID" value="PRY46042.1"/>
    <property type="molecule type" value="Genomic_DNA"/>
</dbReference>
<proteinExistence type="predicted"/>
<feature type="transmembrane region" description="Helical" evidence="6">
    <location>
        <begin position="172"/>
        <end position="201"/>
    </location>
</feature>
<dbReference type="RefSeq" id="WP_170155662.1">
    <property type="nucleotide sequence ID" value="NZ_PVTF01000001.1"/>
</dbReference>
<feature type="transmembrane region" description="Helical" evidence="6">
    <location>
        <begin position="138"/>
        <end position="160"/>
    </location>
</feature>
<comment type="subcellular location">
    <subcellularLocation>
        <location evidence="1">Cell membrane</location>
        <topology evidence="1">Multi-pass membrane protein</topology>
    </subcellularLocation>
</comment>
<dbReference type="AlphaFoldDB" id="A0A2T0TJZ9"/>
<sequence>MKVQDDLATTDDTAAEVAAPSSRKATIIAWAKRLLVLLVLAAATYQVVDQWNAVSKTLLSLSWQSIVLSMLAVYAGVWLGPVVWKVVLSDLGAPVRVSEASKFYLVGQLGKYVPGAVWAVLLSMELAKEAGVSRARSFTAGLIATGLGVVASMITGLLALPIILDGDHPELLWLFALLVVGLVFLHPVPLTWLVSTVLKLLRKAPLPHRLNGFAIFKGVVLAVAIYVMFGVHLWLLATSVGAPGLNTLILCAGAMGVSMTAGLMAFFLPSGLGAREAVIVAALATVMPAPQALALAVVSRLVFTIADLSSAGIAAGFVWLQGKRGVAPTAPVVD</sequence>
<evidence type="ECO:0000313" key="7">
    <source>
        <dbReference type="EMBL" id="PRY46042.1"/>
    </source>
</evidence>
<feature type="transmembrane region" description="Helical" evidence="6">
    <location>
        <begin position="60"/>
        <end position="83"/>
    </location>
</feature>
<reference evidence="7 8" key="1">
    <citation type="submission" date="2018-03" db="EMBL/GenBank/DDBJ databases">
        <title>Genomic Encyclopedia of Archaeal and Bacterial Type Strains, Phase II (KMG-II): from individual species to whole genera.</title>
        <authorList>
            <person name="Goeker M."/>
        </authorList>
    </citation>
    <scope>NUCLEOTIDE SEQUENCE [LARGE SCALE GENOMIC DNA]</scope>
    <source>
        <strain evidence="7 8">DSM 44720</strain>
    </source>
</reference>